<dbReference type="OrthoDB" id="5953668at2759"/>
<keyword evidence="3" id="KW-0813">Transport</keyword>
<keyword evidence="7" id="KW-0472">Membrane</keyword>
<evidence type="ECO:0000256" key="8">
    <source>
        <dbReference type="ARBA" id="ARBA00023303"/>
    </source>
</evidence>
<keyword evidence="6" id="KW-0406">Ion transport</keyword>
<dbReference type="Proteomes" id="UP001152795">
    <property type="component" value="Unassembled WGS sequence"/>
</dbReference>
<dbReference type="PANTHER" id="PTHR32261">
    <property type="entry name" value="CALCIUM HOMEOSTASIS MODULATOR PROTEIN"/>
    <property type="match status" value="1"/>
</dbReference>
<evidence type="ECO:0000256" key="5">
    <source>
        <dbReference type="ARBA" id="ARBA00022989"/>
    </source>
</evidence>
<dbReference type="PANTHER" id="PTHR32261:SF1">
    <property type="entry name" value="CALCIUM HOMEOSTASIS MODULATOR PROTEIN"/>
    <property type="match status" value="1"/>
</dbReference>
<keyword evidence="8" id="KW-0407">Ion channel</keyword>
<dbReference type="GO" id="GO:0005886">
    <property type="term" value="C:plasma membrane"/>
    <property type="evidence" value="ECO:0007669"/>
    <property type="project" value="TreeGrafter"/>
</dbReference>
<evidence type="ECO:0000313" key="10">
    <source>
        <dbReference type="Proteomes" id="UP001152795"/>
    </source>
</evidence>
<keyword evidence="5" id="KW-1133">Transmembrane helix</keyword>
<comment type="caution">
    <text evidence="9">The sequence shown here is derived from an EMBL/GenBank/DDBJ whole genome shotgun (WGS) entry which is preliminary data.</text>
</comment>
<name>A0A7D9JM41_PARCT</name>
<evidence type="ECO:0000256" key="7">
    <source>
        <dbReference type="ARBA" id="ARBA00023136"/>
    </source>
</evidence>
<evidence type="ECO:0000256" key="4">
    <source>
        <dbReference type="ARBA" id="ARBA00022692"/>
    </source>
</evidence>
<evidence type="ECO:0000256" key="1">
    <source>
        <dbReference type="ARBA" id="ARBA00004141"/>
    </source>
</evidence>
<keyword evidence="10" id="KW-1185">Reference proteome</keyword>
<comment type="subcellular location">
    <subcellularLocation>
        <location evidence="1">Membrane</location>
        <topology evidence="1">Multi-pass membrane protein</topology>
    </subcellularLocation>
</comment>
<organism evidence="9 10">
    <name type="scientific">Paramuricea clavata</name>
    <name type="common">Red gorgonian</name>
    <name type="synonym">Violescent sea-whip</name>
    <dbReference type="NCBI Taxonomy" id="317549"/>
    <lineage>
        <taxon>Eukaryota</taxon>
        <taxon>Metazoa</taxon>
        <taxon>Cnidaria</taxon>
        <taxon>Anthozoa</taxon>
        <taxon>Octocorallia</taxon>
        <taxon>Malacalcyonacea</taxon>
        <taxon>Plexauridae</taxon>
        <taxon>Paramuricea</taxon>
    </lineage>
</organism>
<dbReference type="GO" id="GO:1904669">
    <property type="term" value="P:ATP export"/>
    <property type="evidence" value="ECO:0007669"/>
    <property type="project" value="UniProtKB-ARBA"/>
</dbReference>
<dbReference type="GO" id="GO:0005261">
    <property type="term" value="F:monoatomic cation channel activity"/>
    <property type="evidence" value="ECO:0007669"/>
    <property type="project" value="TreeGrafter"/>
</dbReference>
<dbReference type="InterPro" id="IPR029569">
    <property type="entry name" value="CALHM"/>
</dbReference>
<reference evidence="9" key="1">
    <citation type="submission" date="2020-04" db="EMBL/GenBank/DDBJ databases">
        <authorList>
            <person name="Alioto T."/>
            <person name="Alioto T."/>
            <person name="Gomez Garrido J."/>
        </authorList>
    </citation>
    <scope>NUCLEOTIDE SEQUENCE</scope>
    <source>
        <strain evidence="9">A484AB</strain>
    </source>
</reference>
<evidence type="ECO:0000256" key="2">
    <source>
        <dbReference type="ARBA" id="ARBA00008497"/>
    </source>
</evidence>
<protein>
    <submittedName>
        <fullName evidence="9">Uncharacterized protein</fullName>
    </submittedName>
</protein>
<dbReference type="Pfam" id="PF14798">
    <property type="entry name" value="Ca_hom_mod"/>
    <property type="match status" value="2"/>
</dbReference>
<dbReference type="AlphaFoldDB" id="A0A7D9JM41"/>
<evidence type="ECO:0000313" key="9">
    <source>
        <dbReference type="EMBL" id="CAB4031540.1"/>
    </source>
</evidence>
<keyword evidence="4" id="KW-0812">Transmembrane</keyword>
<dbReference type="EMBL" id="CACRXK020017712">
    <property type="protein sequence ID" value="CAB4031540.1"/>
    <property type="molecule type" value="Genomic_DNA"/>
</dbReference>
<gene>
    <name evidence="9" type="ORF">PACLA_8A033828</name>
</gene>
<comment type="similarity">
    <text evidence="2">Belongs to the CALHM family.</text>
</comment>
<sequence length="279" mass="31485">MATSLIALVRQEFISSTKKKAVKPLVSILGLWALEKLLENSQYYNCPEEGYGLYGGMFLFGPALCLSTLTLMMSNSFWDSVTSCFRGKVDRVDVCRTTCHALIKSALVGFMWLILAFATTDYFVCFRVGGNRSKNSSEAIKMQRLSSVLAWLMLVISIALALLYHVIEKCCFSKSRKSTGTIIRDYERIEAEAAISTFKKEAKALAKREGERQVNAILHEVNDGKTALEVVKEAKKWLIDRYSRSNKVKKDYQVNDVKLDEIEVETNLLDTTACDSERH</sequence>
<evidence type="ECO:0000256" key="6">
    <source>
        <dbReference type="ARBA" id="ARBA00023065"/>
    </source>
</evidence>
<evidence type="ECO:0000256" key="3">
    <source>
        <dbReference type="ARBA" id="ARBA00022448"/>
    </source>
</evidence>
<accession>A0A7D9JM41</accession>
<proteinExistence type="inferred from homology"/>